<organism evidence="1 2">
    <name type="scientific">Trichothecium roseum</name>
    <dbReference type="NCBI Taxonomy" id="47278"/>
    <lineage>
        <taxon>Eukaryota</taxon>
        <taxon>Fungi</taxon>
        <taxon>Dikarya</taxon>
        <taxon>Ascomycota</taxon>
        <taxon>Pezizomycotina</taxon>
        <taxon>Sordariomycetes</taxon>
        <taxon>Hypocreomycetidae</taxon>
        <taxon>Hypocreales</taxon>
        <taxon>Hypocreales incertae sedis</taxon>
        <taxon>Trichothecium</taxon>
    </lineage>
</organism>
<sequence>MEAHQLEEGLGTSSLWPIPGGDMVAVDADGLMASNLLAALTLGLPRLPLIIRVLFLHMLGWTPESRYLDLRSAVMISVFRSVLTPSSSKPRSISAVQSLSVRDLGIGGKVWVSTYASPPPPETDLRHVIVRAIMDMREPATPEPRFDRPDFVAVQGEWTGYRAGAAPNPDISEWEKYEEMMKEVKQPTTILYFHGGAYYLGDPSTHRANCRKLAKITGGRCYSVRYRLAPQHPFPSALLDALVSYFTLLYPPPGSFHEPVKPEHIAFAGDSAGGNLSLALCQVLLYLCKNDIEPLWYGSRREVHMPACVAVSSPWVDITQSSPRWQGPDPDPYDFLPKPAIVARAQLKDCPIWPANPPRRYLYVDDDLVTHPLASVVMARSWKGMPPTYMCTGWEIMGPEIKLLARKTESDGVATVFEEYEAMPHGFALVLMGTRTARRCYDGWTGFIRDVVEGRKVESRATLIRAKSLKEEKLNFQDLADAGAEEENRRRVMRAAELKICDSTSKL</sequence>
<accession>A0ACC0USS6</accession>
<proteinExistence type="predicted"/>
<comment type="caution">
    <text evidence="1">The sequence shown here is derived from an EMBL/GenBank/DDBJ whole genome shotgun (WGS) entry which is preliminary data.</text>
</comment>
<dbReference type="Proteomes" id="UP001163324">
    <property type="component" value="Chromosome 9"/>
</dbReference>
<reference evidence="1" key="1">
    <citation type="submission" date="2022-10" db="EMBL/GenBank/DDBJ databases">
        <title>Complete Genome of Trichothecium roseum strain YXFP-22015, a Plant Pathogen Isolated from Citrus.</title>
        <authorList>
            <person name="Wang Y."/>
            <person name="Zhu L."/>
        </authorList>
    </citation>
    <scope>NUCLEOTIDE SEQUENCE</scope>
    <source>
        <strain evidence="1">YXFP-22015</strain>
    </source>
</reference>
<gene>
    <name evidence="1" type="ORF">N3K66_008749</name>
</gene>
<keyword evidence="2" id="KW-1185">Reference proteome</keyword>
<name>A0ACC0USS6_9HYPO</name>
<evidence type="ECO:0000313" key="1">
    <source>
        <dbReference type="EMBL" id="KAI9896577.1"/>
    </source>
</evidence>
<dbReference type="EMBL" id="CM047948">
    <property type="protein sequence ID" value="KAI9896577.1"/>
    <property type="molecule type" value="Genomic_DNA"/>
</dbReference>
<evidence type="ECO:0000313" key="2">
    <source>
        <dbReference type="Proteomes" id="UP001163324"/>
    </source>
</evidence>
<protein>
    <submittedName>
        <fullName evidence="1">Uncharacterized protein</fullName>
    </submittedName>
</protein>